<feature type="region of interest" description="Disordered" evidence="2">
    <location>
        <begin position="47"/>
        <end position="67"/>
    </location>
</feature>
<feature type="compositionally biased region" description="Basic and acidic residues" evidence="2">
    <location>
        <begin position="103"/>
        <end position="125"/>
    </location>
</feature>
<dbReference type="GO" id="GO:0003723">
    <property type="term" value="F:RNA binding"/>
    <property type="evidence" value="ECO:0007669"/>
    <property type="project" value="UniProtKB-UniRule"/>
</dbReference>
<dbReference type="InterPro" id="IPR036269">
    <property type="entry name" value="Rho_N_sf"/>
</dbReference>
<dbReference type="InterPro" id="IPR004665">
    <property type="entry name" value="Term_rho"/>
</dbReference>
<comment type="similarity">
    <text evidence="1">Belongs to the Rho family.</text>
</comment>
<dbReference type="PANTHER" id="PTHR46425:SF1">
    <property type="entry name" value="TRANSCRIPTION TERMINATION FACTOR RHO"/>
    <property type="match status" value="1"/>
</dbReference>
<protein>
    <submittedName>
        <fullName evidence="4">Transcription termination factor Rho</fullName>
    </submittedName>
</protein>
<evidence type="ECO:0000313" key="4">
    <source>
        <dbReference type="EMBL" id="SEH15414.1"/>
    </source>
</evidence>
<dbReference type="Gene3D" id="2.40.50.140">
    <property type="entry name" value="Nucleic acid-binding proteins"/>
    <property type="match status" value="1"/>
</dbReference>
<sequence length="418" mass="44499">MTVIRREDLYESPLADLHALAAELGIEGYRTLRRETLIEAILERAGEASEPAPAPVESASEVATGAPPAVAEKRSVAFGARPEDAVPLAGSEELVAQEAAAGDEAREAEKGAAREPVERRSGRGEGETVVAGVLDLLANGSGFIRVDPAGPSRRDVYVSPAQIRRCGLRPGDEVRGRARPPRRGERHPSLVRVESVAGGPPEPPLERPRFDELEVLYPIERLDLPSPFDRVPVGRGSRVAVAGPPWTGRSSLLRRVAQALVSPPAAVPLVGLESDATAPVVVAGLVGVRPEELGEWRAIEGVRVFGGSFDESGEAVAQAVDWAVEFCKRHAERGRDAVLLLDDADRLPTVARRRAFAAGRRVAGAATVTVFAACDERSELVSMATARVTLGPRPPHAPDGELHVLFERSGTLRADLLT</sequence>
<dbReference type="Pfam" id="PF07498">
    <property type="entry name" value="Rho_N"/>
    <property type="match status" value="1"/>
</dbReference>
<dbReference type="Proteomes" id="UP000222056">
    <property type="component" value="Unassembled WGS sequence"/>
</dbReference>
<evidence type="ECO:0000313" key="5">
    <source>
        <dbReference type="Proteomes" id="UP000222056"/>
    </source>
</evidence>
<dbReference type="InterPro" id="IPR011113">
    <property type="entry name" value="Rho_RNA-bd"/>
</dbReference>
<evidence type="ECO:0000256" key="2">
    <source>
        <dbReference type="SAM" id="MobiDB-lite"/>
    </source>
</evidence>
<feature type="domain" description="Rho RNA-BD" evidence="3">
    <location>
        <begin position="127"/>
        <end position="200"/>
    </location>
</feature>
<dbReference type="InterPro" id="IPR027417">
    <property type="entry name" value="P-loop_NTPase"/>
</dbReference>
<proteinExistence type="inferred from homology"/>
<evidence type="ECO:0000259" key="3">
    <source>
        <dbReference type="PROSITE" id="PS51856"/>
    </source>
</evidence>
<organism evidence="4 5">
    <name type="scientific">Thermoleophilum album</name>
    <dbReference type="NCBI Taxonomy" id="29539"/>
    <lineage>
        <taxon>Bacteria</taxon>
        <taxon>Bacillati</taxon>
        <taxon>Actinomycetota</taxon>
        <taxon>Thermoleophilia</taxon>
        <taxon>Thermoleophilales</taxon>
        <taxon>Thermoleophilaceae</taxon>
        <taxon>Thermoleophilum</taxon>
    </lineage>
</organism>
<name>A0A1H6G083_THEAL</name>
<dbReference type="AlphaFoldDB" id="A0A1H6G083"/>
<dbReference type="InterPro" id="IPR003593">
    <property type="entry name" value="AAA+_ATPase"/>
</dbReference>
<dbReference type="InterPro" id="IPR011129">
    <property type="entry name" value="CSD"/>
</dbReference>
<gene>
    <name evidence="4" type="ORF">SAMN02745716_1941</name>
</gene>
<dbReference type="Gene3D" id="1.10.720.10">
    <property type="match status" value="1"/>
</dbReference>
<dbReference type="SUPFAM" id="SSF52540">
    <property type="entry name" value="P-loop containing nucleoside triphosphate hydrolases"/>
    <property type="match status" value="1"/>
</dbReference>
<reference evidence="5" key="1">
    <citation type="submission" date="2016-10" db="EMBL/GenBank/DDBJ databases">
        <authorList>
            <person name="Varghese N."/>
            <person name="Submissions S."/>
        </authorList>
    </citation>
    <scope>NUCLEOTIDE SEQUENCE [LARGE SCALE GENOMIC DNA]</scope>
    <source>
        <strain evidence="5">ATCC 35263</strain>
    </source>
</reference>
<dbReference type="SMART" id="SM00382">
    <property type="entry name" value="AAA"/>
    <property type="match status" value="1"/>
</dbReference>
<dbReference type="SUPFAM" id="SSF68912">
    <property type="entry name" value="Rho N-terminal domain-like"/>
    <property type="match status" value="1"/>
</dbReference>
<dbReference type="GO" id="GO:0006353">
    <property type="term" value="P:DNA-templated transcription termination"/>
    <property type="evidence" value="ECO:0007669"/>
    <property type="project" value="InterPro"/>
</dbReference>
<dbReference type="RefSeq" id="WP_177169464.1">
    <property type="nucleotide sequence ID" value="NZ_FNWJ01000002.1"/>
</dbReference>
<keyword evidence="1" id="KW-0694">RNA-binding</keyword>
<feature type="compositionally biased region" description="Low complexity" evidence="2">
    <location>
        <begin position="48"/>
        <end position="63"/>
    </location>
</feature>
<dbReference type="PANTHER" id="PTHR46425">
    <property type="entry name" value="TRANSCRIPTION TERMINATION FACTOR RHO"/>
    <property type="match status" value="1"/>
</dbReference>
<accession>A0A1H6G083</accession>
<dbReference type="STRING" id="29539.SAMN02745716_1941"/>
<dbReference type="SMART" id="SM00357">
    <property type="entry name" value="CSP"/>
    <property type="match status" value="1"/>
</dbReference>
<keyword evidence="5" id="KW-1185">Reference proteome</keyword>
<dbReference type="SMART" id="SM00959">
    <property type="entry name" value="Rho_N"/>
    <property type="match status" value="1"/>
</dbReference>
<dbReference type="SUPFAM" id="SSF50249">
    <property type="entry name" value="Nucleic acid-binding proteins"/>
    <property type="match status" value="1"/>
</dbReference>
<dbReference type="PROSITE" id="PS51856">
    <property type="entry name" value="RHO_RNA_BD"/>
    <property type="match status" value="1"/>
</dbReference>
<dbReference type="GO" id="GO:0005524">
    <property type="term" value="F:ATP binding"/>
    <property type="evidence" value="ECO:0007669"/>
    <property type="project" value="InterPro"/>
</dbReference>
<evidence type="ECO:0000256" key="1">
    <source>
        <dbReference type="PROSITE-ProRule" id="PRU01203"/>
    </source>
</evidence>
<feature type="region of interest" description="Disordered" evidence="2">
    <location>
        <begin position="98"/>
        <end position="125"/>
    </location>
</feature>
<dbReference type="InterPro" id="IPR012340">
    <property type="entry name" value="NA-bd_OB-fold"/>
</dbReference>
<dbReference type="InterPro" id="IPR011112">
    <property type="entry name" value="Rho-like_N"/>
</dbReference>
<dbReference type="GO" id="GO:0008186">
    <property type="term" value="F:ATP-dependent activity, acting on RNA"/>
    <property type="evidence" value="ECO:0007669"/>
    <property type="project" value="InterPro"/>
</dbReference>
<dbReference type="Pfam" id="PF07497">
    <property type="entry name" value="Rho_RNA_bind"/>
    <property type="match status" value="1"/>
</dbReference>
<dbReference type="EMBL" id="FNWJ01000002">
    <property type="protein sequence ID" value="SEH15414.1"/>
    <property type="molecule type" value="Genomic_DNA"/>
</dbReference>
<dbReference type="Gene3D" id="3.40.50.300">
    <property type="entry name" value="P-loop containing nucleotide triphosphate hydrolases"/>
    <property type="match status" value="1"/>
</dbReference>